<protein>
    <submittedName>
        <fullName evidence="6">Related to monocarboxylate transporter</fullName>
    </submittedName>
</protein>
<organism evidence="6 7">
    <name type="scientific">Phialocephala subalpina</name>
    <dbReference type="NCBI Taxonomy" id="576137"/>
    <lineage>
        <taxon>Eukaryota</taxon>
        <taxon>Fungi</taxon>
        <taxon>Dikarya</taxon>
        <taxon>Ascomycota</taxon>
        <taxon>Pezizomycotina</taxon>
        <taxon>Leotiomycetes</taxon>
        <taxon>Helotiales</taxon>
        <taxon>Mollisiaceae</taxon>
        <taxon>Phialocephala</taxon>
        <taxon>Phialocephala fortinii species complex</taxon>
    </lineage>
</organism>
<feature type="transmembrane region" description="Helical" evidence="4">
    <location>
        <begin position="128"/>
        <end position="147"/>
    </location>
</feature>
<dbReference type="GO" id="GO:0016020">
    <property type="term" value="C:membrane"/>
    <property type="evidence" value="ECO:0007669"/>
    <property type="project" value="UniProtKB-SubCell"/>
</dbReference>
<feature type="transmembrane region" description="Helical" evidence="4">
    <location>
        <begin position="353"/>
        <end position="378"/>
    </location>
</feature>
<feature type="transmembrane region" description="Helical" evidence="4">
    <location>
        <begin position="101"/>
        <end position="121"/>
    </location>
</feature>
<feature type="region of interest" description="Disordered" evidence="3">
    <location>
        <begin position="1"/>
        <end position="50"/>
    </location>
</feature>
<feature type="transmembrane region" description="Helical" evidence="4">
    <location>
        <begin position="261"/>
        <end position="283"/>
    </location>
</feature>
<accession>A0A1L7XFD6</accession>
<feature type="transmembrane region" description="Helical" evidence="4">
    <location>
        <begin position="390"/>
        <end position="410"/>
    </location>
</feature>
<dbReference type="InterPro" id="IPR020846">
    <property type="entry name" value="MFS_dom"/>
</dbReference>
<evidence type="ECO:0000256" key="1">
    <source>
        <dbReference type="ARBA" id="ARBA00004141"/>
    </source>
</evidence>
<feature type="transmembrane region" description="Helical" evidence="4">
    <location>
        <begin position="329"/>
        <end position="347"/>
    </location>
</feature>
<sequence>MAASMDPSYDMDDKIANDRERNLSESSSTTAMEEKTEEEPQDLEESPVQLVPPPSSNTLALLQVLGGFVLMFNSWGIANTFGAYQTFYEANLLKNESPSNISWIGSIQAFLLLIVGGVVTGPIFDAGYLRALVLVGSVLVVFGMMMTSLCTEYWQIVLAQGVVVGAGSGCMMLPAIAVIPQYFTTKRAFATGVAASGSSIGGVIYPIVFHKLQPQIGFGWATRIIGFIALATLMVPILCMRAKVFPSQKRPIIDFKVLREVPWDLFNVGSFFGFMGMYIPFYYISTYSFEKGFVDENLAFYLLTIINTGSIFGRIVPNFFADKVGPLNITAPWCLFCSIIAFSWLSVSSLGQAVVFCLFYGFFSGTFVSIVGPALVTLSPDLSLIGTHMGMAFTFSAMGLLVGNPVAGVLLNKYGWIGPAMLCGTANVLAAIFVFIARVNRYGWKMTVKA</sequence>
<dbReference type="InterPro" id="IPR050327">
    <property type="entry name" value="Proton-linked_MCT"/>
</dbReference>
<feature type="transmembrane region" description="Helical" evidence="4">
    <location>
        <begin position="416"/>
        <end position="437"/>
    </location>
</feature>
<evidence type="ECO:0000256" key="2">
    <source>
        <dbReference type="ARBA" id="ARBA00006727"/>
    </source>
</evidence>
<gene>
    <name evidence="6" type="ORF">PAC_13638</name>
</gene>
<keyword evidence="4" id="KW-0472">Membrane</keyword>
<dbReference type="Gene3D" id="1.20.1250.20">
    <property type="entry name" value="MFS general substrate transporter like domains"/>
    <property type="match status" value="2"/>
</dbReference>
<dbReference type="Pfam" id="PF07690">
    <property type="entry name" value="MFS_1"/>
    <property type="match status" value="1"/>
</dbReference>
<feature type="compositionally biased region" description="Acidic residues" evidence="3">
    <location>
        <begin position="35"/>
        <end position="45"/>
    </location>
</feature>
<comment type="similarity">
    <text evidence="2">Belongs to the major facilitator superfamily. Monocarboxylate porter (TC 2.A.1.13) family.</text>
</comment>
<dbReference type="GO" id="GO:0022857">
    <property type="term" value="F:transmembrane transporter activity"/>
    <property type="evidence" value="ECO:0007669"/>
    <property type="project" value="InterPro"/>
</dbReference>
<evidence type="ECO:0000313" key="7">
    <source>
        <dbReference type="Proteomes" id="UP000184330"/>
    </source>
</evidence>
<dbReference type="SUPFAM" id="SSF103473">
    <property type="entry name" value="MFS general substrate transporter"/>
    <property type="match status" value="1"/>
</dbReference>
<feature type="transmembrane region" description="Helical" evidence="4">
    <location>
        <begin position="153"/>
        <end position="176"/>
    </location>
</feature>
<dbReference type="InterPro" id="IPR036259">
    <property type="entry name" value="MFS_trans_sf"/>
</dbReference>
<dbReference type="EMBL" id="FJOG01000024">
    <property type="protein sequence ID" value="CZR63741.1"/>
    <property type="molecule type" value="Genomic_DNA"/>
</dbReference>
<dbReference type="PANTHER" id="PTHR11360">
    <property type="entry name" value="MONOCARBOXYLATE TRANSPORTER"/>
    <property type="match status" value="1"/>
</dbReference>
<evidence type="ECO:0000256" key="3">
    <source>
        <dbReference type="SAM" id="MobiDB-lite"/>
    </source>
</evidence>
<dbReference type="AlphaFoldDB" id="A0A1L7XFD6"/>
<dbReference type="PANTHER" id="PTHR11360:SF234">
    <property type="entry name" value="MFS-TYPE TRANSPORTER DBAD-RELATED"/>
    <property type="match status" value="1"/>
</dbReference>
<dbReference type="OrthoDB" id="6509908at2759"/>
<dbReference type="PROSITE" id="PS50850">
    <property type="entry name" value="MFS"/>
    <property type="match status" value="1"/>
</dbReference>
<feature type="transmembrane region" description="Helical" evidence="4">
    <location>
        <begin position="220"/>
        <end position="240"/>
    </location>
</feature>
<keyword evidence="7" id="KW-1185">Reference proteome</keyword>
<keyword evidence="4" id="KW-1133">Transmembrane helix</keyword>
<dbReference type="InterPro" id="IPR011701">
    <property type="entry name" value="MFS"/>
</dbReference>
<feature type="transmembrane region" description="Helical" evidence="4">
    <location>
        <begin position="59"/>
        <end position="81"/>
    </location>
</feature>
<dbReference type="Proteomes" id="UP000184330">
    <property type="component" value="Unassembled WGS sequence"/>
</dbReference>
<feature type="transmembrane region" description="Helical" evidence="4">
    <location>
        <begin position="298"/>
        <end position="317"/>
    </location>
</feature>
<feature type="transmembrane region" description="Helical" evidence="4">
    <location>
        <begin position="188"/>
        <end position="208"/>
    </location>
</feature>
<keyword evidence="4" id="KW-0812">Transmembrane</keyword>
<comment type="subcellular location">
    <subcellularLocation>
        <location evidence="1">Membrane</location>
        <topology evidence="1">Multi-pass membrane protein</topology>
    </subcellularLocation>
</comment>
<reference evidence="6 7" key="1">
    <citation type="submission" date="2016-03" db="EMBL/GenBank/DDBJ databases">
        <authorList>
            <person name="Ploux O."/>
        </authorList>
    </citation>
    <scope>NUCLEOTIDE SEQUENCE [LARGE SCALE GENOMIC DNA]</scope>
    <source>
        <strain evidence="6 7">UAMH 11012</strain>
    </source>
</reference>
<evidence type="ECO:0000259" key="5">
    <source>
        <dbReference type="PROSITE" id="PS50850"/>
    </source>
</evidence>
<name>A0A1L7XFD6_9HELO</name>
<evidence type="ECO:0000313" key="6">
    <source>
        <dbReference type="EMBL" id="CZR63741.1"/>
    </source>
</evidence>
<proteinExistence type="inferred from homology"/>
<evidence type="ECO:0000256" key="4">
    <source>
        <dbReference type="SAM" id="Phobius"/>
    </source>
</evidence>
<feature type="compositionally biased region" description="Basic and acidic residues" evidence="3">
    <location>
        <begin position="11"/>
        <end position="23"/>
    </location>
</feature>
<feature type="domain" description="Major facilitator superfamily (MFS) profile" evidence="5">
    <location>
        <begin position="59"/>
        <end position="442"/>
    </location>
</feature>